<keyword evidence="5" id="KW-0418">Kinase</keyword>
<comment type="caution">
    <text evidence="8">The sequence shown here is derived from an EMBL/GenBank/DDBJ whole genome shotgun (WGS) entry which is preliminary data.</text>
</comment>
<keyword evidence="4" id="KW-0808">Transferase</keyword>
<feature type="region of interest" description="Disordered" evidence="6">
    <location>
        <begin position="326"/>
        <end position="345"/>
    </location>
</feature>
<dbReference type="Pfam" id="PF02518">
    <property type="entry name" value="HATPase_c"/>
    <property type="match status" value="1"/>
</dbReference>
<name>A0A7W3T048_9ACTN</name>
<accession>A0A7W3T048</accession>
<dbReference type="PANTHER" id="PTHR45436">
    <property type="entry name" value="SENSOR HISTIDINE KINASE YKOH"/>
    <property type="match status" value="1"/>
</dbReference>
<dbReference type="SUPFAM" id="SSF55874">
    <property type="entry name" value="ATPase domain of HSP90 chaperone/DNA topoisomerase II/histidine kinase"/>
    <property type="match status" value="1"/>
</dbReference>
<dbReference type="InterPro" id="IPR003594">
    <property type="entry name" value="HATPase_dom"/>
</dbReference>
<evidence type="ECO:0000256" key="4">
    <source>
        <dbReference type="ARBA" id="ARBA00022679"/>
    </source>
</evidence>
<keyword evidence="3" id="KW-0597">Phosphoprotein</keyword>
<evidence type="ECO:0000256" key="5">
    <source>
        <dbReference type="ARBA" id="ARBA00022777"/>
    </source>
</evidence>
<dbReference type="EMBL" id="VKHS01000033">
    <property type="protein sequence ID" value="MBB0228539.1"/>
    <property type="molecule type" value="Genomic_DNA"/>
</dbReference>
<protein>
    <recommendedName>
        <fullName evidence="2">histidine kinase</fullName>
        <ecNumber evidence="2">2.7.13.3</ecNumber>
    </recommendedName>
</protein>
<feature type="non-terminal residue" evidence="8">
    <location>
        <position position="345"/>
    </location>
</feature>
<dbReference type="EC" id="2.7.13.3" evidence="2"/>
<proteinExistence type="predicted"/>
<evidence type="ECO:0000259" key="7">
    <source>
        <dbReference type="Pfam" id="PF02518"/>
    </source>
</evidence>
<evidence type="ECO:0000256" key="6">
    <source>
        <dbReference type="SAM" id="MobiDB-lite"/>
    </source>
</evidence>
<dbReference type="Gene3D" id="3.30.565.10">
    <property type="entry name" value="Histidine kinase-like ATPase, C-terminal domain"/>
    <property type="match status" value="1"/>
</dbReference>
<dbReference type="Proteomes" id="UP000530234">
    <property type="component" value="Unassembled WGS sequence"/>
</dbReference>
<evidence type="ECO:0000256" key="1">
    <source>
        <dbReference type="ARBA" id="ARBA00000085"/>
    </source>
</evidence>
<dbReference type="PANTHER" id="PTHR45436:SF5">
    <property type="entry name" value="SENSOR HISTIDINE KINASE TRCS"/>
    <property type="match status" value="1"/>
</dbReference>
<dbReference type="GO" id="GO:0005886">
    <property type="term" value="C:plasma membrane"/>
    <property type="evidence" value="ECO:0007669"/>
    <property type="project" value="TreeGrafter"/>
</dbReference>
<sequence length="345" mass="37794">MSMSLPVVAAILLALTLLATLTYVAMLRSQRRHLAGEVRESRAACRERDRALQEWIADLSDTERGNPSRTEDHGRVGRRFAELLADANRVVTRRMAAERAATEDIARQLLVDLARRLRGMSGEQQNRILEAMRRHDHPDVVADLMEFDHRGQQVLRQVANLLVLAGAWPGRTHENTPVVDVVRGAFSRIEGYLRVRVVRSEDQRAVTGRVVEPLVMVLAELLDNATRYSHPDTEVRVAVEITQHGIAIVVEDAGIGLTATDRGRIARLMREPIGVTELGTPPKLGLATCALLAHRYGFRVSVDAESVFGGVRAVVLVPGPLLVAPSSPHEAGASTSDRAGPDAKP</sequence>
<reference evidence="9" key="1">
    <citation type="submission" date="2019-10" db="EMBL/GenBank/DDBJ databases">
        <title>Streptomyces sp. nov., a novel actinobacterium isolated from alkaline environment.</title>
        <authorList>
            <person name="Golinska P."/>
        </authorList>
    </citation>
    <scope>NUCLEOTIDE SEQUENCE [LARGE SCALE GENOMIC DNA]</scope>
    <source>
        <strain evidence="9">DSM 42108</strain>
    </source>
</reference>
<dbReference type="InterPro" id="IPR036890">
    <property type="entry name" value="HATPase_C_sf"/>
</dbReference>
<comment type="catalytic activity">
    <reaction evidence="1">
        <text>ATP + protein L-histidine = ADP + protein N-phospho-L-histidine.</text>
        <dbReference type="EC" id="2.7.13.3"/>
    </reaction>
</comment>
<dbReference type="AlphaFoldDB" id="A0A7W3T048"/>
<keyword evidence="9" id="KW-1185">Reference proteome</keyword>
<dbReference type="GO" id="GO:0004673">
    <property type="term" value="F:protein histidine kinase activity"/>
    <property type="evidence" value="ECO:0007669"/>
    <property type="project" value="UniProtKB-EC"/>
</dbReference>
<dbReference type="GO" id="GO:0000160">
    <property type="term" value="P:phosphorelay signal transduction system"/>
    <property type="evidence" value="ECO:0007669"/>
    <property type="project" value="TreeGrafter"/>
</dbReference>
<feature type="domain" description="Histidine kinase/HSP90-like ATPase" evidence="7">
    <location>
        <begin position="212"/>
        <end position="315"/>
    </location>
</feature>
<evidence type="ECO:0000313" key="8">
    <source>
        <dbReference type="EMBL" id="MBB0228539.1"/>
    </source>
</evidence>
<evidence type="ECO:0000256" key="2">
    <source>
        <dbReference type="ARBA" id="ARBA00012438"/>
    </source>
</evidence>
<dbReference type="InterPro" id="IPR050428">
    <property type="entry name" value="TCS_sensor_his_kinase"/>
</dbReference>
<evidence type="ECO:0000256" key="3">
    <source>
        <dbReference type="ARBA" id="ARBA00022553"/>
    </source>
</evidence>
<gene>
    <name evidence="8" type="ORF">FOE67_03195</name>
</gene>
<organism evidence="8 9">
    <name type="scientific">Streptomyces calidiresistens</name>
    <dbReference type="NCBI Taxonomy" id="1485586"/>
    <lineage>
        <taxon>Bacteria</taxon>
        <taxon>Bacillati</taxon>
        <taxon>Actinomycetota</taxon>
        <taxon>Actinomycetes</taxon>
        <taxon>Kitasatosporales</taxon>
        <taxon>Streptomycetaceae</taxon>
        <taxon>Streptomyces</taxon>
    </lineage>
</organism>
<evidence type="ECO:0000313" key="9">
    <source>
        <dbReference type="Proteomes" id="UP000530234"/>
    </source>
</evidence>